<evidence type="ECO:0000313" key="3">
    <source>
        <dbReference type="Proteomes" id="UP000724672"/>
    </source>
</evidence>
<dbReference type="Proteomes" id="UP000724672">
    <property type="component" value="Unassembled WGS sequence"/>
</dbReference>
<keyword evidence="1" id="KW-0812">Transmembrane</keyword>
<proteinExistence type="predicted"/>
<feature type="transmembrane region" description="Helical" evidence="1">
    <location>
        <begin position="13"/>
        <end position="31"/>
    </location>
</feature>
<keyword evidence="1" id="KW-1133">Transmembrane helix</keyword>
<feature type="transmembrane region" description="Helical" evidence="1">
    <location>
        <begin position="38"/>
        <end position="57"/>
    </location>
</feature>
<reference evidence="2" key="1">
    <citation type="submission" date="2019-12" db="EMBL/GenBank/DDBJ databases">
        <title>Clostridiaceae gen. nov. sp. nov., isolated from sediment in Xinjiang, China.</title>
        <authorList>
            <person name="Zhang R."/>
        </authorList>
    </citation>
    <scope>NUCLEOTIDE SEQUENCE</scope>
    <source>
        <strain evidence="2">D2Q-11</strain>
    </source>
</reference>
<sequence length="106" mass="12669">MDLEVETLKLLNWGFHIVYILSVGVLIRLWLKDYKNKAYMWFYAQLFILYLSVQRFFKFMKLQPETPHIMISEENSLLLGTAGLYWGISMCFMIIGVWYLSKKDKS</sequence>
<gene>
    <name evidence="2" type="ORF">GOQ27_03635</name>
</gene>
<feature type="transmembrane region" description="Helical" evidence="1">
    <location>
        <begin position="77"/>
        <end position="100"/>
    </location>
</feature>
<dbReference type="EMBL" id="WSFT01000017">
    <property type="protein sequence ID" value="MBS4537538.1"/>
    <property type="molecule type" value="Genomic_DNA"/>
</dbReference>
<dbReference type="RefSeq" id="WP_203365469.1">
    <property type="nucleotide sequence ID" value="NZ_WSFT01000017.1"/>
</dbReference>
<dbReference type="AlphaFoldDB" id="A0A942US19"/>
<comment type="caution">
    <text evidence="2">The sequence shown here is derived from an EMBL/GenBank/DDBJ whole genome shotgun (WGS) entry which is preliminary data.</text>
</comment>
<accession>A0A942US19</accession>
<protein>
    <submittedName>
        <fullName evidence="2">Uncharacterized protein</fullName>
    </submittedName>
</protein>
<organism evidence="2 3">
    <name type="scientific">Anaeromonas frigoriresistens</name>
    <dbReference type="NCBI Taxonomy" id="2683708"/>
    <lineage>
        <taxon>Bacteria</taxon>
        <taxon>Bacillati</taxon>
        <taxon>Bacillota</taxon>
        <taxon>Tissierellia</taxon>
        <taxon>Tissierellales</taxon>
        <taxon>Thermohalobacteraceae</taxon>
        <taxon>Anaeromonas</taxon>
    </lineage>
</organism>
<keyword evidence="3" id="KW-1185">Reference proteome</keyword>
<evidence type="ECO:0000313" key="2">
    <source>
        <dbReference type="EMBL" id="MBS4537538.1"/>
    </source>
</evidence>
<name>A0A942US19_9FIRM</name>
<evidence type="ECO:0000256" key="1">
    <source>
        <dbReference type="SAM" id="Phobius"/>
    </source>
</evidence>
<keyword evidence="1" id="KW-0472">Membrane</keyword>